<sequence length="137" mass="15019">MSTTILVAVTDIFFYTKVRDALRPQGYTLERIRSQDEVAGKTASASPAALILNMNDLAIDAFTALETLQADPALRSLPILAFANHEETDTWRRAKELGVTKIVSRNEFSARTRELVEDIIANSGQQSPVRSAPNAEG</sequence>
<dbReference type="EMBL" id="FP929003">
    <property type="protein sequence ID" value="CBK40820.1"/>
    <property type="molecule type" value="Genomic_DNA"/>
</dbReference>
<dbReference type="Gene3D" id="3.40.50.2300">
    <property type="match status" value="1"/>
</dbReference>
<dbReference type="InterPro" id="IPR011006">
    <property type="entry name" value="CheY-like_superfamily"/>
</dbReference>
<dbReference type="AlphaFoldDB" id="D8PC61"/>
<dbReference type="STRING" id="330214.NIDE1060"/>
<dbReference type="SUPFAM" id="SSF52172">
    <property type="entry name" value="CheY-like"/>
    <property type="match status" value="1"/>
</dbReference>
<evidence type="ECO:0000313" key="2">
    <source>
        <dbReference type="Proteomes" id="UP000001660"/>
    </source>
</evidence>
<dbReference type="HOGENOM" id="CLU_1861558_0_0_0"/>
<keyword evidence="2" id="KW-1185">Reference proteome</keyword>
<dbReference type="OrthoDB" id="9795986at2"/>
<evidence type="ECO:0000313" key="1">
    <source>
        <dbReference type="EMBL" id="CBK40820.1"/>
    </source>
</evidence>
<evidence type="ECO:0008006" key="3">
    <source>
        <dbReference type="Google" id="ProtNLM"/>
    </source>
</evidence>
<gene>
    <name evidence="1" type="ORF">NIDE1060</name>
</gene>
<name>D8PC61_9BACT</name>
<dbReference type="Proteomes" id="UP000001660">
    <property type="component" value="Chromosome"/>
</dbReference>
<reference evidence="1 2" key="1">
    <citation type="journal article" date="2010" name="Proc. Natl. Acad. Sci. U.S.A.">
        <title>A Nitrospira metagenome illuminates the physiology and evolution of globally important nitrite-oxidizing bacteria.</title>
        <authorList>
            <person name="Lucker S."/>
            <person name="Wagner M."/>
            <person name="Maixner F."/>
            <person name="Pelletier E."/>
            <person name="Koch H."/>
            <person name="Vacherie B."/>
            <person name="Rattei T."/>
            <person name="Sinninghe Damste J."/>
            <person name="Spieck E."/>
            <person name="Le Paslier D."/>
            <person name="Daims H."/>
        </authorList>
    </citation>
    <scope>NUCLEOTIDE SEQUENCE [LARGE SCALE GENOMIC DNA]</scope>
</reference>
<accession>D8PC61</accession>
<organism evidence="1 2">
    <name type="scientific">Nitrospira defluvii</name>
    <dbReference type="NCBI Taxonomy" id="330214"/>
    <lineage>
        <taxon>Bacteria</taxon>
        <taxon>Pseudomonadati</taxon>
        <taxon>Nitrospirota</taxon>
        <taxon>Nitrospiria</taxon>
        <taxon>Nitrospirales</taxon>
        <taxon>Nitrospiraceae</taxon>
        <taxon>Nitrospira</taxon>
    </lineage>
</organism>
<proteinExistence type="predicted"/>
<protein>
    <recommendedName>
        <fullName evidence="3">Histidine kinase</fullName>
    </recommendedName>
</protein>
<dbReference type="eggNOG" id="COG3706">
    <property type="taxonomic scope" value="Bacteria"/>
</dbReference>
<dbReference type="KEGG" id="nde:NIDE1060"/>